<evidence type="ECO:0000313" key="7">
    <source>
        <dbReference type="Proteomes" id="UP000267841"/>
    </source>
</evidence>
<dbReference type="InterPro" id="IPR011332">
    <property type="entry name" value="Ribosomal_zn-bd"/>
</dbReference>
<dbReference type="GO" id="GO:0006412">
    <property type="term" value="P:translation"/>
    <property type="evidence" value="ECO:0007669"/>
    <property type="project" value="UniProtKB-UniRule"/>
</dbReference>
<evidence type="ECO:0000256" key="4">
    <source>
        <dbReference type="ARBA" id="ARBA00035178"/>
    </source>
</evidence>
<evidence type="ECO:0000256" key="5">
    <source>
        <dbReference type="HAMAP-Rule" id="MF_00340"/>
    </source>
</evidence>
<dbReference type="InterPro" id="IPR002677">
    <property type="entry name" value="Ribosomal_bL32"/>
</dbReference>
<dbReference type="PANTHER" id="PTHR35534">
    <property type="entry name" value="50S RIBOSOMAL PROTEIN L32"/>
    <property type="match status" value="1"/>
</dbReference>
<organism evidence="6 7">
    <name type="scientific">Hydrogenivirga caldilitoris</name>
    <dbReference type="NCBI Taxonomy" id="246264"/>
    <lineage>
        <taxon>Bacteria</taxon>
        <taxon>Pseudomonadati</taxon>
        <taxon>Aquificota</taxon>
        <taxon>Aquificia</taxon>
        <taxon>Aquificales</taxon>
        <taxon>Aquificaceae</taxon>
        <taxon>Hydrogenivirga</taxon>
    </lineage>
</organism>
<dbReference type="NCBIfam" id="TIGR01031">
    <property type="entry name" value="rpmF_bact"/>
    <property type="match status" value="1"/>
</dbReference>
<reference evidence="6 7" key="1">
    <citation type="submission" date="2018-10" db="EMBL/GenBank/DDBJ databases">
        <title>Genomic Encyclopedia of Archaeal and Bacterial Type Strains, Phase II (KMG-II): from individual species to whole genera.</title>
        <authorList>
            <person name="Goeker M."/>
        </authorList>
    </citation>
    <scope>NUCLEOTIDE SEQUENCE [LARGE SCALE GENOMIC DNA]</scope>
    <source>
        <strain evidence="6 7">DSM 16510</strain>
    </source>
</reference>
<gene>
    <name evidence="5" type="primary">rpmF</name>
    <name evidence="6" type="ORF">BCF55_0211</name>
</gene>
<sequence>MAVPKAKTSKWRRNQRRAQNFFNKFRRSIPSLSECPNCGEKILPHRVCPYCGHYKGREVISVD</sequence>
<keyword evidence="7" id="KW-1185">Reference proteome</keyword>
<name>A0A497XNW5_9AQUI</name>
<dbReference type="Pfam" id="PF01783">
    <property type="entry name" value="Ribosomal_L32p"/>
    <property type="match status" value="1"/>
</dbReference>
<dbReference type="InterPro" id="IPR044957">
    <property type="entry name" value="Ribosomal_bL32_bact"/>
</dbReference>
<dbReference type="PANTHER" id="PTHR35534:SF1">
    <property type="entry name" value="LARGE RIBOSOMAL SUBUNIT PROTEIN BL32"/>
    <property type="match status" value="1"/>
</dbReference>
<comment type="similarity">
    <text evidence="1 5">Belongs to the bacterial ribosomal protein bL32 family.</text>
</comment>
<evidence type="ECO:0000313" key="6">
    <source>
        <dbReference type="EMBL" id="RLJ69951.1"/>
    </source>
</evidence>
<dbReference type="AlphaFoldDB" id="A0A497XNW5"/>
<keyword evidence="2 5" id="KW-0689">Ribosomal protein</keyword>
<evidence type="ECO:0000256" key="3">
    <source>
        <dbReference type="ARBA" id="ARBA00023274"/>
    </source>
</evidence>
<dbReference type="Gene3D" id="1.20.5.640">
    <property type="entry name" value="Single helix bin"/>
    <property type="match status" value="1"/>
</dbReference>
<dbReference type="GO" id="GO:0015934">
    <property type="term" value="C:large ribosomal subunit"/>
    <property type="evidence" value="ECO:0007669"/>
    <property type="project" value="InterPro"/>
</dbReference>
<dbReference type="OrthoDB" id="9812874at2"/>
<evidence type="ECO:0000256" key="2">
    <source>
        <dbReference type="ARBA" id="ARBA00022980"/>
    </source>
</evidence>
<dbReference type="HAMAP" id="MF_00340">
    <property type="entry name" value="Ribosomal_bL32"/>
    <property type="match status" value="1"/>
</dbReference>
<proteinExistence type="inferred from homology"/>
<dbReference type="GO" id="GO:0003735">
    <property type="term" value="F:structural constituent of ribosome"/>
    <property type="evidence" value="ECO:0007669"/>
    <property type="project" value="InterPro"/>
</dbReference>
<comment type="caution">
    <text evidence="6">The sequence shown here is derived from an EMBL/GenBank/DDBJ whole genome shotgun (WGS) entry which is preliminary data.</text>
</comment>
<dbReference type="RefSeq" id="WP_121008942.1">
    <property type="nucleotide sequence ID" value="NZ_RCCJ01000001.1"/>
</dbReference>
<dbReference type="Proteomes" id="UP000267841">
    <property type="component" value="Unassembled WGS sequence"/>
</dbReference>
<evidence type="ECO:0000256" key="1">
    <source>
        <dbReference type="ARBA" id="ARBA00008560"/>
    </source>
</evidence>
<keyword evidence="3 5" id="KW-0687">Ribonucleoprotein</keyword>
<dbReference type="SUPFAM" id="SSF57829">
    <property type="entry name" value="Zn-binding ribosomal proteins"/>
    <property type="match status" value="1"/>
</dbReference>
<dbReference type="EMBL" id="RCCJ01000001">
    <property type="protein sequence ID" value="RLJ69951.1"/>
    <property type="molecule type" value="Genomic_DNA"/>
</dbReference>
<accession>A0A497XNW5</accession>
<protein>
    <recommendedName>
        <fullName evidence="4 5">Large ribosomal subunit protein bL32</fullName>
    </recommendedName>
</protein>